<dbReference type="GO" id="GO:0020037">
    <property type="term" value="F:heme binding"/>
    <property type="evidence" value="ECO:0007669"/>
    <property type="project" value="InterPro"/>
</dbReference>
<dbReference type="InterPro" id="IPR032407">
    <property type="entry name" value="MHB"/>
</dbReference>
<sequence length="131" mass="13390">MPKAHGLTRIRRFSLGAGLCGATVAAVVGAPTAGAAPDCSPAGVSNTVNTVTGSAQQYLATHPGAGAVVNRAVGLPRPQAAADIRNYFTAHPQEYFELRGILAPIGETQRQCNTTALPPELASAYAEFMAG</sequence>
<dbReference type="Proteomes" id="UP000193465">
    <property type="component" value="Unassembled WGS sequence"/>
</dbReference>
<dbReference type="Gene3D" id="1.20.20.20">
    <property type="entry name" value="Haemophore, haem-binding domain"/>
    <property type="match status" value="1"/>
</dbReference>
<reference evidence="3 4" key="1">
    <citation type="submission" date="2016-01" db="EMBL/GenBank/DDBJ databases">
        <title>The new phylogeny of the genus Mycobacterium.</title>
        <authorList>
            <person name="Tarcisio F."/>
            <person name="Conor M."/>
            <person name="Antonella G."/>
            <person name="Elisabetta G."/>
            <person name="Giulia F.S."/>
            <person name="Sara T."/>
            <person name="Anna F."/>
            <person name="Clotilde B."/>
            <person name="Roberto B."/>
            <person name="Veronica D.S."/>
            <person name="Fabio R."/>
            <person name="Monica P."/>
            <person name="Olivier J."/>
            <person name="Enrico T."/>
            <person name="Nicola S."/>
        </authorList>
    </citation>
    <scope>NUCLEOTIDE SEQUENCE [LARGE SCALE GENOMIC DNA]</scope>
    <source>
        <strain evidence="3 4">ATCC 27353</strain>
    </source>
</reference>
<dbReference type="Pfam" id="PF16525">
    <property type="entry name" value="MHB"/>
    <property type="match status" value="1"/>
</dbReference>
<evidence type="ECO:0000313" key="4">
    <source>
        <dbReference type="Proteomes" id="UP000193465"/>
    </source>
</evidence>
<name>A0A1X1U406_9MYCO</name>
<keyword evidence="1" id="KW-0732">Signal</keyword>
<evidence type="ECO:0000256" key="1">
    <source>
        <dbReference type="SAM" id="SignalP"/>
    </source>
</evidence>
<evidence type="ECO:0000259" key="2">
    <source>
        <dbReference type="Pfam" id="PF16525"/>
    </source>
</evidence>
<dbReference type="RefSeq" id="WP_085126894.1">
    <property type="nucleotide sequence ID" value="NZ_LQOT01000012.1"/>
</dbReference>
<evidence type="ECO:0000313" key="3">
    <source>
        <dbReference type="EMBL" id="ORV51547.1"/>
    </source>
</evidence>
<protein>
    <recommendedName>
        <fullName evidence="2">Haemophore haem-binding domain-containing protein</fullName>
    </recommendedName>
</protein>
<accession>A0A1X1U406</accession>
<feature type="chain" id="PRO_5013276065" description="Haemophore haem-binding domain-containing protein" evidence="1">
    <location>
        <begin position="36"/>
        <end position="131"/>
    </location>
</feature>
<dbReference type="AlphaFoldDB" id="A0A1X1U406"/>
<feature type="domain" description="Haemophore haem-binding" evidence="2">
    <location>
        <begin position="37"/>
        <end position="113"/>
    </location>
</feature>
<organism evidence="3 4">
    <name type="scientific">Mycolicibacter engbaekii</name>
    <dbReference type="NCBI Taxonomy" id="188915"/>
    <lineage>
        <taxon>Bacteria</taxon>
        <taxon>Bacillati</taxon>
        <taxon>Actinomycetota</taxon>
        <taxon>Actinomycetes</taxon>
        <taxon>Mycobacteriales</taxon>
        <taxon>Mycobacteriaceae</taxon>
        <taxon>Mycolicibacter</taxon>
    </lineage>
</organism>
<keyword evidence="4" id="KW-1185">Reference proteome</keyword>
<comment type="caution">
    <text evidence="3">The sequence shown here is derived from an EMBL/GenBank/DDBJ whole genome shotgun (WGS) entry which is preliminary data.</text>
</comment>
<proteinExistence type="predicted"/>
<dbReference type="NCBIfam" id="TIGR04529">
    <property type="entry name" value="MTB_hemophore"/>
    <property type="match status" value="1"/>
</dbReference>
<feature type="signal peptide" evidence="1">
    <location>
        <begin position="1"/>
        <end position="35"/>
    </location>
</feature>
<gene>
    <name evidence="3" type="ORF">AWC02_00235</name>
</gene>
<dbReference type="EMBL" id="LQOT01000012">
    <property type="protein sequence ID" value="ORV51547.1"/>
    <property type="molecule type" value="Genomic_DNA"/>
</dbReference>
<dbReference type="InterPro" id="IPR038378">
    <property type="entry name" value="MHB_sf"/>
</dbReference>